<evidence type="ECO:0000256" key="1">
    <source>
        <dbReference type="SAM" id="MobiDB-lite"/>
    </source>
</evidence>
<feature type="region of interest" description="Disordered" evidence="1">
    <location>
        <begin position="1"/>
        <end position="27"/>
    </location>
</feature>
<organism evidence="2 3">
    <name type="scientific">Penicillium cataractarum</name>
    <dbReference type="NCBI Taxonomy" id="2100454"/>
    <lineage>
        <taxon>Eukaryota</taxon>
        <taxon>Fungi</taxon>
        <taxon>Dikarya</taxon>
        <taxon>Ascomycota</taxon>
        <taxon>Pezizomycotina</taxon>
        <taxon>Eurotiomycetes</taxon>
        <taxon>Eurotiomycetidae</taxon>
        <taxon>Eurotiales</taxon>
        <taxon>Aspergillaceae</taxon>
        <taxon>Penicillium</taxon>
    </lineage>
</organism>
<feature type="region of interest" description="Disordered" evidence="1">
    <location>
        <begin position="303"/>
        <end position="355"/>
    </location>
</feature>
<comment type="caution">
    <text evidence="2">The sequence shown here is derived from an EMBL/GenBank/DDBJ whole genome shotgun (WGS) entry which is preliminary data.</text>
</comment>
<evidence type="ECO:0000313" key="3">
    <source>
        <dbReference type="Proteomes" id="UP001147782"/>
    </source>
</evidence>
<dbReference type="Proteomes" id="UP001147782">
    <property type="component" value="Unassembled WGS sequence"/>
</dbReference>
<evidence type="ECO:0000313" key="2">
    <source>
        <dbReference type="EMBL" id="KAJ5370721.1"/>
    </source>
</evidence>
<reference evidence="2" key="1">
    <citation type="submission" date="2022-11" db="EMBL/GenBank/DDBJ databases">
        <authorList>
            <person name="Petersen C."/>
        </authorList>
    </citation>
    <scope>NUCLEOTIDE SEQUENCE</scope>
    <source>
        <strain evidence="2">IBT 29864</strain>
    </source>
</reference>
<sequence length="402" mass="44391">MADYSDYGYQQPQASSTTGSQWFPEMSSDQLSNAQMQDWMRAFPRPRQNRVMKPRSAGNSPSSAVRRRTAIAQNGMYGMPNQYHQSALEAAILASNAQNTRPISWHPSSARTRGFSNPIRLPDYASEAFVTMTMQDQPMHGLPTDSMMSYPVSAGPTFSTGYFPEYADMQDSLAFQQQTPSLSVAGSQVEPITWDTTANADFSGIDQSTSDGWTLDMLSMANNIPPAETTCPSYASVPSPGEMSGPSTPDFLPIQHFDDESAFTQKKVGKPEEELVGMGLYSHPSNALGQIHQGTLGKGLKLEETFSPSDDENDDEADAEGEVDDEVNDFGSTQPQFSPQEQLPMAQPSNFPIPKQSSKQALNLLHKSFFFDNDDSDQHVRAPVQRYPDLTQPCMTYGYYRV</sequence>
<reference evidence="2" key="2">
    <citation type="journal article" date="2023" name="IMA Fungus">
        <title>Comparative genomic study of the Penicillium genus elucidates a diverse pangenome and 15 lateral gene transfer events.</title>
        <authorList>
            <person name="Petersen C."/>
            <person name="Sorensen T."/>
            <person name="Nielsen M.R."/>
            <person name="Sondergaard T.E."/>
            <person name="Sorensen J.L."/>
            <person name="Fitzpatrick D.A."/>
            <person name="Frisvad J.C."/>
            <person name="Nielsen K.L."/>
        </authorList>
    </citation>
    <scope>NUCLEOTIDE SEQUENCE</scope>
    <source>
        <strain evidence="2">IBT 29864</strain>
    </source>
</reference>
<dbReference type="AlphaFoldDB" id="A0A9W9V8Z7"/>
<dbReference type="OrthoDB" id="5378435at2759"/>
<dbReference type="RefSeq" id="XP_056555155.1">
    <property type="nucleotide sequence ID" value="XM_056699742.1"/>
</dbReference>
<name>A0A9W9V8Z7_9EURO</name>
<feature type="compositionally biased region" description="Acidic residues" evidence="1">
    <location>
        <begin position="309"/>
        <end position="328"/>
    </location>
</feature>
<dbReference type="EMBL" id="JAPZBS010000005">
    <property type="protein sequence ID" value="KAJ5370721.1"/>
    <property type="molecule type" value="Genomic_DNA"/>
</dbReference>
<proteinExistence type="predicted"/>
<gene>
    <name evidence="2" type="ORF">N7496_006813</name>
</gene>
<feature type="compositionally biased region" description="Polar residues" evidence="1">
    <location>
        <begin position="330"/>
        <end position="355"/>
    </location>
</feature>
<accession>A0A9W9V8Z7</accession>
<dbReference type="GeneID" id="81438921"/>
<keyword evidence="3" id="KW-1185">Reference proteome</keyword>
<feature type="compositionally biased region" description="Polar residues" evidence="1">
    <location>
        <begin position="8"/>
        <end position="27"/>
    </location>
</feature>
<protein>
    <submittedName>
        <fullName evidence="2">Uncharacterized protein</fullName>
    </submittedName>
</protein>